<evidence type="ECO:0000313" key="4">
    <source>
        <dbReference type="EMBL" id="KRQ97715.1"/>
    </source>
</evidence>
<protein>
    <submittedName>
        <fullName evidence="4">Short-chain dehydrogenase</fullName>
    </submittedName>
</protein>
<dbReference type="InterPro" id="IPR012340">
    <property type="entry name" value="NA-bd_OB-fold"/>
</dbReference>
<evidence type="ECO:0000256" key="1">
    <source>
        <dbReference type="SAM" id="MobiDB-lite"/>
    </source>
</evidence>
<evidence type="ECO:0000313" key="5">
    <source>
        <dbReference type="Proteomes" id="UP000051913"/>
    </source>
</evidence>
<proteinExistence type="predicted"/>
<accession>A0A0R3KQ74</accession>
<dbReference type="RefSeq" id="WP_057854370.1">
    <property type="nucleotide sequence ID" value="NZ_LLXX01000182.1"/>
</dbReference>
<feature type="domain" description="ChsH2 C-terminal OB-fold" evidence="2">
    <location>
        <begin position="75"/>
        <end position="133"/>
    </location>
</feature>
<name>A0A0R3KQ74_9BRAD</name>
<comment type="caution">
    <text evidence="4">The sequence shown here is derived from an EMBL/GenBank/DDBJ whole genome shotgun (WGS) entry which is preliminary data.</text>
</comment>
<feature type="region of interest" description="Disordered" evidence="1">
    <location>
        <begin position="1"/>
        <end position="32"/>
    </location>
</feature>
<dbReference type="Pfam" id="PF01796">
    <property type="entry name" value="OB_ChsH2_C"/>
    <property type="match status" value="1"/>
</dbReference>
<gene>
    <name evidence="4" type="ORF">CP49_17775</name>
</gene>
<dbReference type="PANTHER" id="PTHR34075:SF5">
    <property type="entry name" value="BLR3430 PROTEIN"/>
    <property type="match status" value="1"/>
</dbReference>
<dbReference type="Pfam" id="PF00106">
    <property type="entry name" value="adh_short"/>
    <property type="match status" value="1"/>
</dbReference>
<dbReference type="EMBL" id="LLXX01000182">
    <property type="protein sequence ID" value="KRQ97715.1"/>
    <property type="molecule type" value="Genomic_DNA"/>
</dbReference>
<dbReference type="Proteomes" id="UP000051913">
    <property type="component" value="Unassembled WGS sequence"/>
</dbReference>
<dbReference type="InterPro" id="IPR002347">
    <property type="entry name" value="SDR_fam"/>
</dbReference>
<feature type="compositionally biased region" description="Basic residues" evidence="1">
    <location>
        <begin position="7"/>
        <end position="18"/>
    </location>
</feature>
<evidence type="ECO:0000259" key="3">
    <source>
        <dbReference type="Pfam" id="PF12172"/>
    </source>
</evidence>
<keyword evidence="5" id="KW-1185">Reference proteome</keyword>
<dbReference type="InterPro" id="IPR022002">
    <property type="entry name" value="ChsH2_Znr"/>
</dbReference>
<dbReference type="InterPro" id="IPR052513">
    <property type="entry name" value="Thioester_dehydratase-like"/>
</dbReference>
<dbReference type="AlphaFoldDB" id="A0A0R3KQ74"/>
<dbReference type="PANTHER" id="PTHR34075">
    <property type="entry name" value="BLR3430 PROTEIN"/>
    <property type="match status" value="1"/>
</dbReference>
<organism evidence="4 5">
    <name type="scientific">Bradyrhizobium valentinum</name>
    <dbReference type="NCBI Taxonomy" id="1518501"/>
    <lineage>
        <taxon>Bacteria</taxon>
        <taxon>Pseudomonadati</taxon>
        <taxon>Pseudomonadota</taxon>
        <taxon>Alphaproteobacteria</taxon>
        <taxon>Hyphomicrobiales</taxon>
        <taxon>Nitrobacteraceae</taxon>
        <taxon>Bradyrhizobium</taxon>
    </lineage>
</organism>
<reference evidence="4 5" key="1">
    <citation type="submission" date="2014-03" db="EMBL/GenBank/DDBJ databases">
        <title>Bradyrhizobium valentinum sp. nov., isolated from effective nodules of Lupinus mariae-josephae, a lupine endemic of basic-lime soils in Eastern Spain.</title>
        <authorList>
            <person name="Duran D."/>
            <person name="Rey L."/>
            <person name="Navarro A."/>
            <person name="Busquets A."/>
            <person name="Imperial J."/>
            <person name="Ruiz-Argueso T."/>
        </authorList>
    </citation>
    <scope>NUCLEOTIDE SEQUENCE [LARGE SCALE GENOMIC DNA]</scope>
    <source>
        <strain evidence="4 5">LmjM3</strain>
    </source>
</reference>
<dbReference type="Gene3D" id="3.40.50.720">
    <property type="entry name" value="NAD(P)-binding Rossmann-like Domain"/>
    <property type="match status" value="1"/>
</dbReference>
<dbReference type="InterPro" id="IPR036291">
    <property type="entry name" value="NAD(P)-bd_dom_sf"/>
</dbReference>
<dbReference type="Pfam" id="PF12172">
    <property type="entry name" value="zf-ChsH2"/>
    <property type="match status" value="1"/>
</dbReference>
<dbReference type="InterPro" id="IPR002878">
    <property type="entry name" value="ChsH2_C"/>
</dbReference>
<dbReference type="Gene3D" id="6.10.30.10">
    <property type="match status" value="1"/>
</dbReference>
<dbReference type="SUPFAM" id="SSF51735">
    <property type="entry name" value="NAD(P)-binding Rossmann-fold domains"/>
    <property type="match status" value="1"/>
</dbReference>
<evidence type="ECO:0000259" key="2">
    <source>
        <dbReference type="Pfam" id="PF01796"/>
    </source>
</evidence>
<dbReference type="STRING" id="1518501.CQ10_09255"/>
<feature type="domain" description="ChsH2 rubredoxin-like zinc ribbon" evidence="3">
    <location>
        <begin position="37"/>
        <end position="70"/>
    </location>
</feature>
<dbReference type="SUPFAM" id="SSF50249">
    <property type="entry name" value="Nucleic acid-binding proteins"/>
    <property type="match status" value="1"/>
</dbReference>
<sequence>MIEPIVKPRRKNPLKRTRLPTSPPRARSRASHGFTRAAAEGRFMLQRCGACGTFCYPARDACPTCLSADLVFADAPRRSKLLCETTLHVPADVYFRERAPWRVGLVAMECGPRLVAHLHADCEEGGPVVMSFQLDKSGQAVAFAHPERETPNMTDDRQWREMTADPKFRRVLVTNGRSIVGQETVTALKAAGASIVFVGVAEPWKPFQGEDTLRAMEGVEIVPLDIGDEKSVADLAADIGGKVDILVNTTEHVRAGGLLDRQGTSIVRDEIDQAYLGFVHLAQAFGPAMRMRGSDGVNSAAAWVNILSVYALANWPVFGAYSASQAACLSLSHSLRAELRPGGVKVVNVFTGPLDIEWFQTVPPPKVAPRAVAAAIVSALKRGLEDVFVGDVAEDIRQRLIANPKAVERELGA</sequence>